<feature type="transmembrane region" description="Helical" evidence="1">
    <location>
        <begin position="204"/>
        <end position="232"/>
    </location>
</feature>
<dbReference type="RefSeq" id="WP_139857423.1">
    <property type="nucleotide sequence ID" value="NZ_CAADFC020000004.1"/>
</dbReference>
<feature type="transmembrane region" description="Helical" evidence="1">
    <location>
        <begin position="253"/>
        <end position="274"/>
    </location>
</feature>
<dbReference type="OrthoDB" id="198456at2"/>
<feature type="domain" description="GYF" evidence="2">
    <location>
        <begin position="6"/>
        <end position="55"/>
    </location>
</feature>
<keyword evidence="1" id="KW-0472">Membrane</keyword>
<name>A0A508SU82_9BRAD</name>
<feature type="transmembrane region" description="Helical" evidence="1">
    <location>
        <begin position="166"/>
        <end position="184"/>
    </location>
</feature>
<sequence length="297" mass="32844">MSNRNWFYASEGQQKGPLPEGQLRDLISRGMVRADTLVWTEGMSGWQKAGEIPGLVPGAGAPPAFPQAGGAPQVAASGSYTGGALSADFPIWGLFGRSLLLFIGQIFVIPAPWTATALYRFAIPHIRVPGRPNLEFTGQPLDIWYVFIVLGLLTYAGVADSNIVTLLSLVLQAFLGWMIVRWIASRLSSNGQELPIAFKGSPAVYIGWYVLMVISSITIIGWAWVMTAWMRWICRNIEGTRREVTFNASGLEVLWRTIVFAIGCAFLIPIPWVLRWYANWYISQFALVERQSGFVAV</sequence>
<keyword evidence="1" id="KW-1133">Transmembrane helix</keyword>
<reference evidence="3" key="1">
    <citation type="submission" date="2019-02" db="EMBL/GenBank/DDBJ databases">
        <authorList>
            <person name="Pothier F.J."/>
        </authorList>
    </citation>
    <scope>NUCLEOTIDE SEQUENCE</scope>
    <source>
        <strain evidence="3">CI-1B</strain>
    </source>
</reference>
<dbReference type="InterPro" id="IPR025640">
    <property type="entry name" value="GYF_2"/>
</dbReference>
<protein>
    <recommendedName>
        <fullName evidence="2">GYF domain-containing protein</fullName>
    </recommendedName>
</protein>
<evidence type="ECO:0000256" key="1">
    <source>
        <dbReference type="SAM" id="Phobius"/>
    </source>
</evidence>
<dbReference type="AlphaFoldDB" id="A0A508SU82"/>
<dbReference type="Pfam" id="PF14237">
    <property type="entry name" value="GYF_2"/>
    <property type="match status" value="1"/>
</dbReference>
<evidence type="ECO:0000259" key="2">
    <source>
        <dbReference type="Pfam" id="PF14237"/>
    </source>
</evidence>
<accession>A0A508SU82</accession>
<dbReference type="EMBL" id="CAADFC020000004">
    <property type="protein sequence ID" value="VIO65556.1"/>
    <property type="molecule type" value="Genomic_DNA"/>
</dbReference>
<dbReference type="Proteomes" id="UP000328092">
    <property type="component" value="Unassembled WGS sequence"/>
</dbReference>
<proteinExistence type="predicted"/>
<feature type="transmembrane region" description="Helical" evidence="1">
    <location>
        <begin position="143"/>
        <end position="159"/>
    </location>
</feature>
<evidence type="ECO:0000313" key="3">
    <source>
        <dbReference type="EMBL" id="VIO65556.1"/>
    </source>
</evidence>
<feature type="transmembrane region" description="Helical" evidence="1">
    <location>
        <begin position="99"/>
        <end position="123"/>
    </location>
</feature>
<evidence type="ECO:0000313" key="4">
    <source>
        <dbReference type="Proteomes" id="UP000328092"/>
    </source>
</evidence>
<organism evidence="3 4">
    <name type="scientific">Bradyrhizobium ivorense</name>
    <dbReference type="NCBI Taxonomy" id="2511166"/>
    <lineage>
        <taxon>Bacteria</taxon>
        <taxon>Pseudomonadati</taxon>
        <taxon>Pseudomonadota</taxon>
        <taxon>Alphaproteobacteria</taxon>
        <taxon>Hyphomicrobiales</taxon>
        <taxon>Nitrobacteraceae</taxon>
        <taxon>Bradyrhizobium</taxon>
    </lineage>
</organism>
<keyword evidence="1" id="KW-0812">Transmembrane</keyword>
<comment type="caution">
    <text evidence="3">The sequence shown here is derived from an EMBL/GenBank/DDBJ whole genome shotgun (WGS) entry which is preliminary data.</text>
</comment>
<gene>
    <name evidence="3" type="ORF">CI1B_06610</name>
</gene>
<keyword evidence="4" id="KW-1185">Reference proteome</keyword>